<keyword evidence="2" id="KW-0472">Membrane</keyword>
<dbReference type="GO" id="GO:0045047">
    <property type="term" value="P:protein targeting to ER"/>
    <property type="evidence" value="ECO:0007669"/>
    <property type="project" value="InterPro"/>
</dbReference>
<sequence>MSMSMASVDQFLNFGLSLVSMRIFQKSQFQSEKAIFTLRVIYVVSNVVQLLFFVYIMQKIKKTNDSRMVKIRKEASLFQEDNDAEEEEMTYGQYDTLELNKMRKSTMIQFLVVCALHFKFKAVQPLFVQSFTPIRNLFLNPLYMAHIWNRNVLRPFDLNMLFKKTEPAKESKEKAEEQKSKRIKED</sequence>
<dbReference type="GeneID" id="26262669"/>
<dbReference type="InParanoid" id="A0A0B2UI69"/>
<evidence type="ECO:0000256" key="1">
    <source>
        <dbReference type="SAM" id="MobiDB-lite"/>
    </source>
</evidence>
<dbReference type="PIRSF" id="PIRSF008756">
    <property type="entry name" value="P_tr_PHO88"/>
    <property type="match status" value="1"/>
</dbReference>
<dbReference type="EMBL" id="JOKQ01000012">
    <property type="protein sequence ID" value="KHN68929.1"/>
    <property type="molecule type" value="Genomic_DNA"/>
</dbReference>
<feature type="transmembrane region" description="Helical" evidence="2">
    <location>
        <begin position="36"/>
        <end position="57"/>
    </location>
</feature>
<reference evidence="3 4" key="1">
    <citation type="journal article" date="2014" name="MBio">
        <title>The Ordospora colligata genome; evolution of extreme reduction in microsporidia and host-to-parasite horizontal gene transfer.</title>
        <authorList>
            <person name="Pombert J.-F."/>
            <person name="Haag K.L."/>
            <person name="Beidas S."/>
            <person name="Ebert D."/>
            <person name="Keeling P.J."/>
        </authorList>
    </citation>
    <scope>NUCLEOTIDE SEQUENCE [LARGE SCALE GENOMIC DNA]</scope>
    <source>
        <strain evidence="3 4">OC4</strain>
    </source>
</reference>
<accession>A0A0B2UI69</accession>
<dbReference type="InterPro" id="IPR012098">
    <property type="entry name" value="SND3_fun"/>
</dbReference>
<name>A0A0B2UI69_9MICR</name>
<organism evidence="3 4">
    <name type="scientific">Ordospora colligata OC4</name>
    <dbReference type="NCBI Taxonomy" id="1354746"/>
    <lineage>
        <taxon>Eukaryota</taxon>
        <taxon>Fungi</taxon>
        <taxon>Fungi incertae sedis</taxon>
        <taxon>Microsporidia</taxon>
        <taxon>Ordosporidae</taxon>
        <taxon>Ordospora</taxon>
    </lineage>
</organism>
<dbReference type="FunCoup" id="A0A0B2UI69">
    <property type="interactions" value="31"/>
</dbReference>
<dbReference type="GO" id="GO:0005783">
    <property type="term" value="C:endoplasmic reticulum"/>
    <property type="evidence" value="ECO:0007669"/>
    <property type="project" value="InterPro"/>
</dbReference>
<evidence type="ECO:0000313" key="3">
    <source>
        <dbReference type="EMBL" id="KHN68929.1"/>
    </source>
</evidence>
<dbReference type="GO" id="GO:0005739">
    <property type="term" value="C:mitochondrion"/>
    <property type="evidence" value="ECO:0007669"/>
    <property type="project" value="TreeGrafter"/>
</dbReference>
<dbReference type="RefSeq" id="XP_014562971.1">
    <property type="nucleotide sequence ID" value="XM_014707485.1"/>
</dbReference>
<keyword evidence="4" id="KW-1185">Reference proteome</keyword>
<dbReference type="PANTHER" id="PTHR28112:SF1">
    <property type="entry name" value="SRP-INDEPENDENT TARGETING PROTEIN 3"/>
    <property type="match status" value="1"/>
</dbReference>
<evidence type="ECO:0000256" key="2">
    <source>
        <dbReference type="SAM" id="Phobius"/>
    </source>
</evidence>
<dbReference type="PANTHER" id="PTHR28112">
    <property type="entry name" value="SRP-INDEPENDENT TARGETING PROTEIN 3"/>
    <property type="match status" value="1"/>
</dbReference>
<dbReference type="VEuPathDB" id="MicrosporidiaDB:M896_121520"/>
<feature type="region of interest" description="Disordered" evidence="1">
    <location>
        <begin position="166"/>
        <end position="186"/>
    </location>
</feature>
<keyword evidence="2" id="KW-1133">Transmembrane helix</keyword>
<keyword evidence="2" id="KW-0812">Transmembrane</keyword>
<dbReference type="Pfam" id="PF10032">
    <property type="entry name" value="Pho88"/>
    <property type="match status" value="1"/>
</dbReference>
<dbReference type="HOGENOM" id="CLU_105537_0_0_1"/>
<proteinExistence type="predicted"/>
<dbReference type="Proteomes" id="UP000031056">
    <property type="component" value="Unassembled WGS sequence"/>
</dbReference>
<comment type="caution">
    <text evidence="3">The sequence shown here is derived from an EMBL/GenBank/DDBJ whole genome shotgun (WGS) entry which is preliminary data.</text>
</comment>
<dbReference type="OrthoDB" id="2190094at2759"/>
<protein>
    <submittedName>
        <fullName evidence="3">Inorganic phosphate transport protein</fullName>
    </submittedName>
</protein>
<evidence type="ECO:0000313" key="4">
    <source>
        <dbReference type="Proteomes" id="UP000031056"/>
    </source>
</evidence>
<dbReference type="AlphaFoldDB" id="A0A0B2UI69"/>
<gene>
    <name evidence="3" type="ORF">M896_121520</name>
</gene>